<dbReference type="PANTHER" id="PTHR37314">
    <property type="entry name" value="SLR0142 PROTEIN"/>
    <property type="match status" value="1"/>
</dbReference>
<dbReference type="InterPro" id="IPR010699">
    <property type="entry name" value="DUF1275"/>
</dbReference>
<gene>
    <name evidence="2" type="ORF">K7J14_06370</name>
</gene>
<comment type="caution">
    <text evidence="2">The sequence shown here is derived from an EMBL/GenBank/DDBJ whole genome shotgun (WGS) entry which is preliminary data.</text>
</comment>
<evidence type="ECO:0000256" key="1">
    <source>
        <dbReference type="SAM" id="Phobius"/>
    </source>
</evidence>
<keyword evidence="1" id="KW-0812">Transmembrane</keyword>
<feature type="transmembrane region" description="Helical" evidence="1">
    <location>
        <begin position="58"/>
        <end position="78"/>
    </location>
</feature>
<dbReference type="Pfam" id="PF06912">
    <property type="entry name" value="DUF1275"/>
    <property type="match status" value="1"/>
</dbReference>
<dbReference type="Proteomes" id="UP001198163">
    <property type="component" value="Unassembled WGS sequence"/>
</dbReference>
<proteinExistence type="predicted"/>
<dbReference type="AlphaFoldDB" id="A0AAE3JII3"/>
<organism evidence="2 3">
    <name type="scientific">Teretinema zuelzerae</name>
    <dbReference type="NCBI Taxonomy" id="156"/>
    <lineage>
        <taxon>Bacteria</taxon>
        <taxon>Pseudomonadati</taxon>
        <taxon>Spirochaetota</taxon>
        <taxon>Spirochaetia</taxon>
        <taxon>Spirochaetales</taxon>
        <taxon>Treponemataceae</taxon>
        <taxon>Teretinema</taxon>
    </lineage>
</organism>
<feature type="transmembrane region" description="Helical" evidence="1">
    <location>
        <begin position="168"/>
        <end position="189"/>
    </location>
</feature>
<sequence>MLSKLPAWVGIGAFLLAFAGGAINVVMILGPLAVPVSHLTGNSSNRAIDLARANISEAAHLFLLIAAFIGGSVLSGFIIRDSSLKLGRRYGFSLLVETLLIVCAWSLYEAAPAPAQLILSAACGLQNAMATTYSGAVVRTTHLTGIYTDLGILIGNRMAGIKPPKKKVKLFAALISGFLAGGLCAALAHPFWGRNALFLSASVTFSMALAYFVYRAVSKHAHRAELLAELAAETESEPR</sequence>
<accession>A0AAE3JII3</accession>
<dbReference type="PANTHER" id="PTHR37314:SF4">
    <property type="entry name" value="UPF0700 TRANSMEMBRANE PROTEIN YOAK"/>
    <property type="match status" value="1"/>
</dbReference>
<evidence type="ECO:0000313" key="2">
    <source>
        <dbReference type="EMBL" id="MCD1654328.1"/>
    </source>
</evidence>
<keyword evidence="1" id="KW-0472">Membrane</keyword>
<evidence type="ECO:0000313" key="3">
    <source>
        <dbReference type="Proteomes" id="UP001198163"/>
    </source>
</evidence>
<dbReference type="RefSeq" id="WP_230754472.1">
    <property type="nucleotide sequence ID" value="NZ_JAINWA010000001.1"/>
</dbReference>
<reference evidence="2" key="1">
    <citation type="submission" date="2021-08" db="EMBL/GenBank/DDBJ databases">
        <title>Comparative analyses of Brucepasteria parasyntrophica and Teretinema zuelzerae.</title>
        <authorList>
            <person name="Song Y."/>
            <person name="Brune A."/>
        </authorList>
    </citation>
    <scope>NUCLEOTIDE SEQUENCE</scope>
    <source>
        <strain evidence="2">DSM 1903</strain>
    </source>
</reference>
<feature type="transmembrane region" description="Helical" evidence="1">
    <location>
        <begin position="7"/>
        <end position="34"/>
    </location>
</feature>
<feature type="transmembrane region" description="Helical" evidence="1">
    <location>
        <begin position="195"/>
        <end position="214"/>
    </location>
</feature>
<dbReference type="EMBL" id="JAINWA010000001">
    <property type="protein sequence ID" value="MCD1654328.1"/>
    <property type="molecule type" value="Genomic_DNA"/>
</dbReference>
<keyword evidence="3" id="KW-1185">Reference proteome</keyword>
<name>A0AAE3JII3_9SPIR</name>
<protein>
    <submittedName>
        <fullName evidence="2">DUF1275 domain-containing protein</fullName>
    </submittedName>
</protein>
<keyword evidence="1" id="KW-1133">Transmembrane helix</keyword>